<keyword evidence="2" id="KW-1185">Reference proteome</keyword>
<dbReference type="OrthoDB" id="9773429at2"/>
<name>A0A1P8WDS6_9PLAN</name>
<proteinExistence type="predicted"/>
<organism evidence="1 2">
    <name type="scientific">Fuerstiella marisgermanici</name>
    <dbReference type="NCBI Taxonomy" id="1891926"/>
    <lineage>
        <taxon>Bacteria</taxon>
        <taxon>Pseudomonadati</taxon>
        <taxon>Planctomycetota</taxon>
        <taxon>Planctomycetia</taxon>
        <taxon>Planctomycetales</taxon>
        <taxon>Planctomycetaceae</taxon>
        <taxon>Fuerstiella</taxon>
    </lineage>
</organism>
<sequence length="1156" mass="129071">MSGRDGNRGYLVQTVIALLEALQSVDWHTVTLEPSHQSEKIDILRQGSAGTKATQVKSSIRQITKPNAERWAKELDDGASADVLELVLVGSCSQSVLAVGEIGRVRVPRAKNLDWKGLLREAAHLLDVFLHMENLASESPKHRELLVQGLVAQLSMYSSESRPLKRSELVSLVKEWLSATERPPQGTTKLSALSPLPRSCRSDFGAGLIGRDNELAWLQQTDGDKLISAQPGMGKTFLLQQYARHTNAFFLTGNDEHSIADAITQQQPDTVLIEDGALYLDSIRFLLSYRRDHDLSFEIIVDSWPGDVDQLATALGIAGSKILKLPELADNTLVEIIKASGIHGPNHLLHMIVHQSSGCPGRAMMLIDACLQKTKTDWNEVWTGEKLASWVRARFSDLIGESATEALACLSLGGSDGVPIVSAASVLGRSEPEVRRIVRDLALGGLIVDFGDGRLIVVPELLRGVLVRDIFFNSAAAVPITHAINEIGLSTGLVDTVIAAHARGARISAHELRRMVVDVDCDAVWRAYVCSTSEHAEWVIQNRPNLILKLSDVLLQSSPESTIPHLIAAAPLDKRPENQAPDHPIRRIRDWAQSGFPGREAVDRRKATLEAFTSYLAQGGDINLAAPLIPIIVSPQFDDTEQNPADRMQFTMRRGGLLPKDLERLEAFLDEIFEILDPARLNKWKPVLRAVKAWLFPHFGMIGVSDEQRAVFNRSGTAVLTRTSELAADRPGVLTSLNILARHGEISLDIDIDETFALLFPGRPRGDTEWKIDEQQRQWEHAKATGKQWADHNPEEVIQRVQWCIAESEQMLDPWPDHCKTVVDSIADNVVNTICWIDAIIAERARPDLITHLLVTALRRKETGSTERLRTLLTDGHFRYEAVQVGLVCDVPDDIRQLAVAECVHVPKLVDHVAMMYELQAATIEALLTHDDADVVSHALHGLWHAREKHPLPESLRAIWLYAATQHLTDEWCLEQALKTDQEFRTAWLEDKCRKTDRSSRYIRVEPFKIATVDLTEEMRCELIAKVSPDAYHATKLTMVFVGDSAEVYARLLEIDELEQFHDIPLARHPDPVWISLVSVATSHGVSPEDITHASRRYFTMDFAEVPNKHHREIGVWTELTTHKHSTVSLVAKLALKLAEADLDSWLKDERRDRLR</sequence>
<evidence type="ECO:0000313" key="2">
    <source>
        <dbReference type="Proteomes" id="UP000187735"/>
    </source>
</evidence>
<accession>A0A1P8WDS6</accession>
<gene>
    <name evidence="1" type="ORF">Fuma_01848</name>
</gene>
<dbReference type="EMBL" id="CP017641">
    <property type="protein sequence ID" value="APZ92238.1"/>
    <property type="molecule type" value="Genomic_DNA"/>
</dbReference>
<dbReference type="KEGG" id="fmr:Fuma_01848"/>
<reference evidence="1 2" key="1">
    <citation type="journal article" date="2016" name="Front. Microbiol.">
        <title>Fuerstia marisgermanicae gen. nov., sp. nov., an Unusual Member of the Phylum Planctomycetes from the German Wadden Sea.</title>
        <authorList>
            <person name="Kohn T."/>
            <person name="Heuer A."/>
            <person name="Jogler M."/>
            <person name="Vollmers J."/>
            <person name="Boedeker C."/>
            <person name="Bunk B."/>
            <person name="Rast P."/>
            <person name="Borchert D."/>
            <person name="Glockner I."/>
            <person name="Freese H.M."/>
            <person name="Klenk H.P."/>
            <person name="Overmann J."/>
            <person name="Kaster A.K."/>
            <person name="Rohde M."/>
            <person name="Wiegand S."/>
            <person name="Jogler C."/>
        </authorList>
    </citation>
    <scope>NUCLEOTIDE SEQUENCE [LARGE SCALE GENOMIC DNA]</scope>
    <source>
        <strain evidence="1 2">NH11</strain>
    </source>
</reference>
<dbReference type="AlphaFoldDB" id="A0A1P8WDS6"/>
<evidence type="ECO:0000313" key="1">
    <source>
        <dbReference type="EMBL" id="APZ92238.1"/>
    </source>
</evidence>
<dbReference type="Proteomes" id="UP000187735">
    <property type="component" value="Chromosome"/>
</dbReference>
<dbReference type="RefSeq" id="WP_145944077.1">
    <property type="nucleotide sequence ID" value="NZ_CP017641.1"/>
</dbReference>
<protein>
    <submittedName>
        <fullName evidence="1">Uncharacterized protein</fullName>
    </submittedName>
</protein>